<dbReference type="RefSeq" id="XP_012899574.1">
    <property type="nucleotide sequence ID" value="XM_013044120.1"/>
</dbReference>
<evidence type="ECO:0000313" key="1">
    <source>
        <dbReference type="EMBL" id="CBK25526.2"/>
    </source>
</evidence>
<dbReference type="Proteomes" id="UP000008312">
    <property type="component" value="Unassembled WGS sequence"/>
</dbReference>
<dbReference type="AlphaFoldDB" id="D8MBT7"/>
<dbReference type="InParanoid" id="D8MBT7"/>
<gene>
    <name evidence="1" type="ORF">GSBLH_T00005119001</name>
</gene>
<proteinExistence type="predicted"/>
<evidence type="ECO:0000313" key="2">
    <source>
        <dbReference type="Proteomes" id="UP000008312"/>
    </source>
</evidence>
<accession>D8MBT7</accession>
<protein>
    <submittedName>
        <fullName evidence="1">Uncharacterized protein</fullName>
    </submittedName>
</protein>
<organism evidence="1">
    <name type="scientific">Blastocystis hominis</name>
    <dbReference type="NCBI Taxonomy" id="12968"/>
    <lineage>
        <taxon>Eukaryota</taxon>
        <taxon>Sar</taxon>
        <taxon>Stramenopiles</taxon>
        <taxon>Bigyra</taxon>
        <taxon>Opalozoa</taxon>
        <taxon>Opalinata</taxon>
        <taxon>Blastocystidae</taxon>
        <taxon>Blastocystis</taxon>
    </lineage>
</organism>
<keyword evidence="2" id="KW-1185">Reference proteome</keyword>
<name>D8MBT7_BLAHO</name>
<reference evidence="1" key="1">
    <citation type="submission" date="2010-02" db="EMBL/GenBank/DDBJ databases">
        <title>Sequencing and annotation of the Blastocystis hominis genome.</title>
        <authorList>
            <person name="Wincker P."/>
        </authorList>
    </citation>
    <scope>NUCLEOTIDE SEQUENCE</scope>
    <source>
        <strain evidence="1">Singapore isolate B</strain>
    </source>
</reference>
<sequence>MAERQPSRESSPYSSWKGTKFGSSFGNLFLLNRVTLDDADNTLLDSLNCTPDLMYIIAVLSLHMDKFIDFYTVKEYNDLYARNGINDLNYDMLVKTVDSVQKIGNGFVKQWNDFVQAKELDEPYPLQEAIHFAQSLQKEQRISFIRLFNKCYSTYFTSFLSFLKSITTNPFIHQIETSTRDQLLLSNVTTDSLLPLTRLLPTSFTFLQSMHLGPAQLAQLFAVDSAWTSDHIAQSIRLASLAGATPQTFFPFLRSLQTAQLGIADMDLLADRVPRDLMLDAIGLFCEHWELLALFEEGLGLSLDASSLLRWLRHHAALPSARVRALLTHPSAARLLSSTWDPSIPDATFASLLGFSVSQIDLILRHAAPLLTAPSLRLLHADPRDNRLQLAFSFASRDPRGSSLAIEEHSLWNAGQRDGWCEQTYADPAGNRVREAVFFSAGSERGSRLRWSTQKGQPGVVLVENGQEIAVQQEALGVLFKASTRTVPLRFYFVFRDGVRRISDNNGPDLAYLARLNADGAPFSPELMVHLREAFRNHPVVANFAITDDCVAGQLDVPLVPMPSVFASGNFPILMELLTMLKPARKDGMKFQMKDMEFNGDATLNRQLMFTSCILSNVNLKRFCITAEMPHLRTIVIENCMEITDVTIYENTIKVIEKITIRNCPKLCSIDINGIDEEDVELEDVPNLVGKNIQC</sequence>
<dbReference type="GeneID" id="24922099"/>
<dbReference type="EMBL" id="FN668691">
    <property type="protein sequence ID" value="CBK25526.2"/>
    <property type="molecule type" value="Genomic_DNA"/>
</dbReference>